<dbReference type="InterPro" id="IPR050644">
    <property type="entry name" value="PG_Glycine_Bridge_Synth"/>
</dbReference>
<dbReference type="Gene3D" id="3.40.630.30">
    <property type="match status" value="1"/>
</dbReference>
<name>A0A644XXD7_9ZZZZ</name>
<accession>A0A644XXD7</accession>
<dbReference type="InterPro" id="IPR038740">
    <property type="entry name" value="BioF2-like_GNAT_dom"/>
</dbReference>
<dbReference type="PANTHER" id="PTHR36174">
    <property type="entry name" value="LIPID II:GLYCINE GLYCYLTRANSFERASE"/>
    <property type="match status" value="1"/>
</dbReference>
<comment type="caution">
    <text evidence="2">The sequence shown here is derived from an EMBL/GenBank/DDBJ whole genome shotgun (WGS) entry which is preliminary data.</text>
</comment>
<evidence type="ECO:0000313" key="2">
    <source>
        <dbReference type="EMBL" id="MPM18714.1"/>
    </source>
</evidence>
<dbReference type="SUPFAM" id="SSF55729">
    <property type="entry name" value="Acyl-CoA N-acyltransferases (Nat)"/>
    <property type="match status" value="1"/>
</dbReference>
<sequence length="340" mass="39231">MITGDWNLFLGEIPKTNKDLYFTEEYSRLYEDRQHQARAFVYEENDSIFILPMLLSPVPGTQGLYDFETPYGYGGPVSNSAEEGFLKRAAASLVREARDAGILAGLIRFHPLLDNAELMKEAFPVVWDRETVYMDLEAEEASIWADQIHGKNRNAIRKAIEQGMEFEVDDSFSRIWEFAQLYGKTMERLKAEEFYFFDERYFAMLAKTFEGEGFLANVLKDGALASSAIILYEEDLGHYHLSGSDPDWLKANPNNFMLYKTALELKRRGVKKFHLGGGSDSDPRNSLLAFKKKFSTFSGRFFIGKPVFLKQEYEEVCGYWEAKNPSKIARYGNYILKYRY</sequence>
<evidence type="ECO:0000259" key="1">
    <source>
        <dbReference type="Pfam" id="PF13480"/>
    </source>
</evidence>
<proteinExistence type="predicted"/>
<protein>
    <recommendedName>
        <fullName evidence="1">BioF2-like acetyltransferase domain-containing protein</fullName>
    </recommendedName>
</protein>
<dbReference type="PANTHER" id="PTHR36174:SF1">
    <property type="entry name" value="LIPID II:GLYCINE GLYCYLTRANSFERASE"/>
    <property type="match status" value="1"/>
</dbReference>
<dbReference type="AlphaFoldDB" id="A0A644XXD7"/>
<gene>
    <name evidence="2" type="ORF">SDC9_65127</name>
</gene>
<feature type="domain" description="BioF2-like acetyltransferase" evidence="1">
    <location>
        <begin position="153"/>
        <end position="280"/>
    </location>
</feature>
<dbReference type="Pfam" id="PF13480">
    <property type="entry name" value="Acetyltransf_6"/>
    <property type="match status" value="1"/>
</dbReference>
<organism evidence="2">
    <name type="scientific">bioreactor metagenome</name>
    <dbReference type="NCBI Taxonomy" id="1076179"/>
    <lineage>
        <taxon>unclassified sequences</taxon>
        <taxon>metagenomes</taxon>
        <taxon>ecological metagenomes</taxon>
    </lineage>
</organism>
<dbReference type="EMBL" id="VSSQ01003035">
    <property type="protein sequence ID" value="MPM18714.1"/>
    <property type="molecule type" value="Genomic_DNA"/>
</dbReference>
<reference evidence="2" key="1">
    <citation type="submission" date="2019-08" db="EMBL/GenBank/DDBJ databases">
        <authorList>
            <person name="Kucharzyk K."/>
            <person name="Murdoch R.W."/>
            <person name="Higgins S."/>
            <person name="Loffler F."/>
        </authorList>
    </citation>
    <scope>NUCLEOTIDE SEQUENCE</scope>
</reference>
<dbReference type="InterPro" id="IPR016181">
    <property type="entry name" value="Acyl_CoA_acyltransferase"/>
</dbReference>